<sequence length="59" mass="6764">LLMLPPKTEHAKRRLTGWRLCLASRTIPCRASREVSRPNSLTAQYSWAVTGHLLFEQTN</sequence>
<organism evidence="1">
    <name type="scientific">Pongo abelii</name>
    <name type="common">Sumatran orangutan</name>
    <name type="synonym">Pongo pygmaeus abelii</name>
    <dbReference type="NCBI Taxonomy" id="9601"/>
    <lineage>
        <taxon>Eukaryota</taxon>
        <taxon>Metazoa</taxon>
        <taxon>Chordata</taxon>
        <taxon>Craniata</taxon>
        <taxon>Vertebrata</taxon>
        <taxon>Euteleostomi</taxon>
        <taxon>Mammalia</taxon>
        <taxon>Eutheria</taxon>
        <taxon>Euarchontoglires</taxon>
        <taxon>Primates</taxon>
        <taxon>Haplorrhini</taxon>
        <taxon>Catarrhini</taxon>
        <taxon>Hominidae</taxon>
        <taxon>Pongo</taxon>
    </lineage>
</organism>
<gene>
    <name evidence="1" type="ORF">CR201_G0009861</name>
</gene>
<comment type="caution">
    <text evidence="1">The sequence shown here is derived from an EMBL/GenBank/DDBJ whole genome shotgun (WGS) entry which is preliminary data.</text>
</comment>
<protein>
    <submittedName>
        <fullName evidence="1">GPHN isoform 17</fullName>
    </submittedName>
</protein>
<name>A0A2J8WM19_PONAB</name>
<dbReference type="AlphaFoldDB" id="A0A2J8WM19"/>
<proteinExistence type="predicted"/>
<dbReference type="EMBL" id="NDHI03003386">
    <property type="protein sequence ID" value="PNJ70812.1"/>
    <property type="molecule type" value="Genomic_DNA"/>
</dbReference>
<feature type="non-terminal residue" evidence="1">
    <location>
        <position position="1"/>
    </location>
</feature>
<reference evidence="1" key="1">
    <citation type="submission" date="2017-12" db="EMBL/GenBank/DDBJ databases">
        <title>High-resolution comparative analysis of great ape genomes.</title>
        <authorList>
            <person name="Pollen A."/>
            <person name="Hastie A."/>
            <person name="Hormozdiari F."/>
            <person name="Dougherty M."/>
            <person name="Liu R."/>
            <person name="Chaisson M."/>
            <person name="Hoppe E."/>
            <person name="Hill C."/>
            <person name="Pang A."/>
            <person name="Hillier L."/>
            <person name="Baker C."/>
            <person name="Armstrong J."/>
            <person name="Shendure J."/>
            <person name="Paten B."/>
            <person name="Wilson R."/>
            <person name="Chao H."/>
            <person name="Schneider V."/>
            <person name="Ventura M."/>
            <person name="Kronenberg Z."/>
            <person name="Murali S."/>
            <person name="Gordon D."/>
            <person name="Cantsilieris S."/>
            <person name="Munson K."/>
            <person name="Nelson B."/>
            <person name="Raja A."/>
            <person name="Underwood J."/>
            <person name="Diekhans M."/>
            <person name="Fiddes I."/>
            <person name="Haussler D."/>
            <person name="Eichler E."/>
        </authorList>
    </citation>
    <scope>NUCLEOTIDE SEQUENCE [LARGE SCALE GENOMIC DNA]</scope>
    <source>
        <strain evidence="1">Susie</strain>
    </source>
</reference>
<evidence type="ECO:0000313" key="1">
    <source>
        <dbReference type="EMBL" id="PNJ70812.1"/>
    </source>
</evidence>
<accession>A0A2J8WM19</accession>